<comment type="similarity">
    <text evidence="1">Belongs to the SufE family.</text>
</comment>
<evidence type="ECO:0000313" key="3">
    <source>
        <dbReference type="EMBL" id="CAB4633315.1"/>
    </source>
</evidence>
<dbReference type="InterPro" id="IPR003808">
    <property type="entry name" value="Fe-S_metab-assoc_dom"/>
</dbReference>
<protein>
    <submittedName>
        <fullName evidence="3">Unannotated protein</fullName>
    </submittedName>
</protein>
<dbReference type="PANTHER" id="PTHR43597:SF5">
    <property type="entry name" value="SUFE-LIKE PROTEIN 2, CHLOROPLASTIC"/>
    <property type="match status" value="1"/>
</dbReference>
<evidence type="ECO:0000256" key="1">
    <source>
        <dbReference type="ARBA" id="ARBA00010282"/>
    </source>
</evidence>
<dbReference type="AlphaFoldDB" id="A0A6J6J9P6"/>
<dbReference type="SUPFAM" id="SSF82649">
    <property type="entry name" value="SufE/NifU"/>
    <property type="match status" value="1"/>
</dbReference>
<evidence type="ECO:0000259" key="2">
    <source>
        <dbReference type="Pfam" id="PF02657"/>
    </source>
</evidence>
<dbReference type="PANTHER" id="PTHR43597">
    <property type="entry name" value="SULFUR ACCEPTOR PROTEIN CSDE"/>
    <property type="match status" value="1"/>
</dbReference>
<dbReference type="Gene3D" id="3.90.1010.10">
    <property type="match status" value="1"/>
</dbReference>
<accession>A0A6J6J9P6</accession>
<reference evidence="3" key="1">
    <citation type="submission" date="2020-05" db="EMBL/GenBank/DDBJ databases">
        <authorList>
            <person name="Chiriac C."/>
            <person name="Salcher M."/>
            <person name="Ghai R."/>
            <person name="Kavagutti S V."/>
        </authorList>
    </citation>
    <scope>NUCLEOTIDE SEQUENCE</scope>
</reference>
<sequence>MPTLETADQLIKDFEILRDSERLDLLLEFSDALPELPQRYADHPELLERVEECQSPIFLFVEIDDQGLTRLFFSAPAESPTTRGFASLLFSVIDGLPVEEAMEFDLDFPFKLSLSSAVSLLRLRGMLGILTRIKRQLREKTQQ</sequence>
<feature type="domain" description="Fe-S metabolism associated" evidence="2">
    <location>
        <begin position="12"/>
        <end position="136"/>
    </location>
</feature>
<gene>
    <name evidence="3" type="ORF">UFOPK2131_00442</name>
</gene>
<dbReference type="EMBL" id="CAEZVT010000033">
    <property type="protein sequence ID" value="CAB4633315.1"/>
    <property type="molecule type" value="Genomic_DNA"/>
</dbReference>
<name>A0A6J6J9P6_9ZZZZ</name>
<proteinExistence type="inferred from homology"/>
<organism evidence="3">
    <name type="scientific">freshwater metagenome</name>
    <dbReference type="NCBI Taxonomy" id="449393"/>
    <lineage>
        <taxon>unclassified sequences</taxon>
        <taxon>metagenomes</taxon>
        <taxon>ecological metagenomes</taxon>
    </lineage>
</organism>
<dbReference type="Pfam" id="PF02657">
    <property type="entry name" value="SufE"/>
    <property type="match status" value="1"/>
</dbReference>